<accession>A0ABD2JUQ3</accession>
<sequence>MQLLMARNIVLTGGNALFPGYCKRIEQELRSMMPEQFRLGVQQPTDPICHAWEHSRDALQQQQQQHDADFTASSAADVGATQFSPLLSAKFMNRAEYEENGPNICSRRFGNVYNNENEDDSTNNSTQN</sequence>
<dbReference type="AlphaFoldDB" id="A0ABD2JUQ3"/>
<organism evidence="2 3">
    <name type="scientific">Heterodera schachtii</name>
    <name type="common">Sugarbeet cyst nematode worm</name>
    <name type="synonym">Tylenchus schachtii</name>
    <dbReference type="NCBI Taxonomy" id="97005"/>
    <lineage>
        <taxon>Eukaryota</taxon>
        <taxon>Metazoa</taxon>
        <taxon>Ecdysozoa</taxon>
        <taxon>Nematoda</taxon>
        <taxon>Chromadorea</taxon>
        <taxon>Rhabditida</taxon>
        <taxon>Tylenchina</taxon>
        <taxon>Tylenchomorpha</taxon>
        <taxon>Tylenchoidea</taxon>
        <taxon>Heteroderidae</taxon>
        <taxon>Heteroderinae</taxon>
        <taxon>Heterodera</taxon>
    </lineage>
</organism>
<evidence type="ECO:0000256" key="1">
    <source>
        <dbReference type="SAM" id="MobiDB-lite"/>
    </source>
</evidence>
<dbReference type="EMBL" id="JBICCN010000096">
    <property type="protein sequence ID" value="KAL3094133.1"/>
    <property type="molecule type" value="Genomic_DNA"/>
</dbReference>
<dbReference type="Proteomes" id="UP001620645">
    <property type="component" value="Unassembled WGS sequence"/>
</dbReference>
<dbReference type="InterPro" id="IPR004000">
    <property type="entry name" value="Actin"/>
</dbReference>
<protein>
    <recommendedName>
        <fullName evidence="4">Actin</fullName>
    </recommendedName>
</protein>
<keyword evidence="3" id="KW-1185">Reference proteome</keyword>
<gene>
    <name evidence="2" type="ORF">niasHS_004818</name>
</gene>
<reference evidence="2 3" key="1">
    <citation type="submission" date="2024-10" db="EMBL/GenBank/DDBJ databases">
        <authorList>
            <person name="Kim D."/>
        </authorList>
    </citation>
    <scope>NUCLEOTIDE SEQUENCE [LARGE SCALE GENOMIC DNA]</scope>
    <source>
        <strain evidence="2">Taebaek</strain>
    </source>
</reference>
<evidence type="ECO:0000313" key="2">
    <source>
        <dbReference type="EMBL" id="KAL3094133.1"/>
    </source>
</evidence>
<feature type="region of interest" description="Disordered" evidence="1">
    <location>
        <begin position="101"/>
        <end position="128"/>
    </location>
</feature>
<dbReference type="SUPFAM" id="SSF53067">
    <property type="entry name" value="Actin-like ATPase domain"/>
    <property type="match status" value="1"/>
</dbReference>
<evidence type="ECO:0008006" key="4">
    <source>
        <dbReference type="Google" id="ProtNLM"/>
    </source>
</evidence>
<name>A0ABD2JUQ3_HETSC</name>
<dbReference type="Pfam" id="PF00022">
    <property type="entry name" value="Actin"/>
    <property type="match status" value="1"/>
</dbReference>
<comment type="caution">
    <text evidence="2">The sequence shown here is derived from an EMBL/GenBank/DDBJ whole genome shotgun (WGS) entry which is preliminary data.</text>
</comment>
<dbReference type="InterPro" id="IPR043129">
    <property type="entry name" value="ATPase_NBD"/>
</dbReference>
<evidence type="ECO:0000313" key="3">
    <source>
        <dbReference type="Proteomes" id="UP001620645"/>
    </source>
</evidence>
<dbReference type="Gene3D" id="3.30.420.40">
    <property type="match status" value="1"/>
</dbReference>
<proteinExistence type="predicted"/>